<gene>
    <name evidence="1" type="ORF">Llan_1237</name>
</gene>
<evidence type="ECO:0000313" key="2">
    <source>
        <dbReference type="Proteomes" id="UP000054869"/>
    </source>
</evidence>
<protein>
    <submittedName>
        <fullName evidence="1">Uncharacterized protein</fullName>
    </submittedName>
</protein>
<evidence type="ECO:0000313" key="1">
    <source>
        <dbReference type="EMBL" id="KTD22296.1"/>
    </source>
</evidence>
<accession>A0A0W0VQF9</accession>
<sequence length="89" mass="10289">MFALLRTPIVNEFVGLPIYWPSKLHLSEHTSCLVAWSEFGKGPRPGERAPDVYNATSSKKNEMHWLLKIDSQENMVYSFLRAAMNFKMK</sequence>
<reference evidence="1 2" key="1">
    <citation type="submission" date="2015-11" db="EMBL/GenBank/DDBJ databases">
        <title>Genomic analysis of 38 Legionella species identifies large and diverse effector repertoires.</title>
        <authorList>
            <person name="Burstein D."/>
            <person name="Amaro F."/>
            <person name="Zusman T."/>
            <person name="Lifshitz Z."/>
            <person name="Cohen O."/>
            <person name="Gilbert J.A."/>
            <person name="Pupko T."/>
            <person name="Shuman H.A."/>
            <person name="Segal G."/>
        </authorList>
    </citation>
    <scope>NUCLEOTIDE SEQUENCE [LARGE SCALE GENOMIC DNA]</scope>
    <source>
        <strain evidence="1 2">ATCC 49751</strain>
    </source>
</reference>
<dbReference type="PATRIC" id="fig|45067.4.peg.1298"/>
<dbReference type="EMBL" id="LNYI01000027">
    <property type="protein sequence ID" value="KTD22296.1"/>
    <property type="molecule type" value="Genomic_DNA"/>
</dbReference>
<dbReference type="RefSeq" id="WP_028373621.1">
    <property type="nucleotide sequence ID" value="NZ_CAAAJD010000020.1"/>
</dbReference>
<organism evidence="1 2">
    <name type="scientific">Legionella lansingensis</name>
    <dbReference type="NCBI Taxonomy" id="45067"/>
    <lineage>
        <taxon>Bacteria</taxon>
        <taxon>Pseudomonadati</taxon>
        <taxon>Pseudomonadota</taxon>
        <taxon>Gammaproteobacteria</taxon>
        <taxon>Legionellales</taxon>
        <taxon>Legionellaceae</taxon>
        <taxon>Legionella</taxon>
    </lineage>
</organism>
<dbReference type="STRING" id="45067.Llan_1237"/>
<keyword evidence="2" id="KW-1185">Reference proteome</keyword>
<comment type="caution">
    <text evidence="1">The sequence shown here is derived from an EMBL/GenBank/DDBJ whole genome shotgun (WGS) entry which is preliminary data.</text>
</comment>
<name>A0A0W0VQF9_9GAMM</name>
<dbReference type="AlphaFoldDB" id="A0A0W0VQF9"/>
<dbReference type="Proteomes" id="UP000054869">
    <property type="component" value="Unassembled WGS sequence"/>
</dbReference>
<proteinExistence type="predicted"/>